<dbReference type="SUPFAM" id="SSF46785">
    <property type="entry name" value="Winged helix' DNA-binding domain"/>
    <property type="match status" value="1"/>
</dbReference>
<organism evidence="6 7">
    <name type="scientific">Pendulispora albinea</name>
    <dbReference type="NCBI Taxonomy" id="2741071"/>
    <lineage>
        <taxon>Bacteria</taxon>
        <taxon>Pseudomonadati</taxon>
        <taxon>Myxococcota</taxon>
        <taxon>Myxococcia</taxon>
        <taxon>Myxococcales</taxon>
        <taxon>Sorangiineae</taxon>
        <taxon>Pendulisporaceae</taxon>
        <taxon>Pendulispora</taxon>
    </lineage>
</organism>
<name>A0ABZ2M1X7_9BACT</name>
<dbReference type="RefSeq" id="WP_394824997.1">
    <property type="nucleotide sequence ID" value="NZ_CP089984.1"/>
</dbReference>
<protein>
    <submittedName>
        <fullName evidence="6">LysR family transcriptional regulator</fullName>
    </submittedName>
</protein>
<dbReference type="CDD" id="cd08422">
    <property type="entry name" value="PBP2_CrgA_like"/>
    <property type="match status" value="1"/>
</dbReference>
<comment type="similarity">
    <text evidence="1">Belongs to the LysR transcriptional regulatory family.</text>
</comment>
<dbReference type="Pfam" id="PF03466">
    <property type="entry name" value="LysR_substrate"/>
    <property type="match status" value="1"/>
</dbReference>
<dbReference type="InterPro" id="IPR036390">
    <property type="entry name" value="WH_DNA-bd_sf"/>
</dbReference>
<feature type="domain" description="HTH lysR-type" evidence="5">
    <location>
        <begin position="2"/>
        <end position="59"/>
    </location>
</feature>
<evidence type="ECO:0000256" key="4">
    <source>
        <dbReference type="ARBA" id="ARBA00023163"/>
    </source>
</evidence>
<evidence type="ECO:0000256" key="1">
    <source>
        <dbReference type="ARBA" id="ARBA00009437"/>
    </source>
</evidence>
<proteinExistence type="inferred from homology"/>
<dbReference type="SUPFAM" id="SSF53850">
    <property type="entry name" value="Periplasmic binding protein-like II"/>
    <property type="match status" value="1"/>
</dbReference>
<evidence type="ECO:0000313" key="6">
    <source>
        <dbReference type="EMBL" id="WXB15372.1"/>
    </source>
</evidence>
<dbReference type="Pfam" id="PF00126">
    <property type="entry name" value="HTH_1"/>
    <property type="match status" value="1"/>
</dbReference>
<reference evidence="6 7" key="1">
    <citation type="submission" date="2021-12" db="EMBL/GenBank/DDBJ databases">
        <title>Discovery of the Pendulisporaceae a myxobacterial family with distinct sporulation behavior and unique specialized metabolism.</title>
        <authorList>
            <person name="Garcia R."/>
            <person name="Popoff A."/>
            <person name="Bader C.D."/>
            <person name="Loehr J."/>
            <person name="Walesch S."/>
            <person name="Walt C."/>
            <person name="Boldt J."/>
            <person name="Bunk B."/>
            <person name="Haeckl F.J.F.P.J."/>
            <person name="Gunesch A.P."/>
            <person name="Birkelbach J."/>
            <person name="Nuebel U."/>
            <person name="Pietschmann T."/>
            <person name="Bach T."/>
            <person name="Mueller R."/>
        </authorList>
    </citation>
    <scope>NUCLEOTIDE SEQUENCE [LARGE SCALE GENOMIC DNA]</scope>
    <source>
        <strain evidence="6 7">MSr11954</strain>
    </source>
</reference>
<dbReference type="PANTHER" id="PTHR30537">
    <property type="entry name" value="HTH-TYPE TRANSCRIPTIONAL REGULATOR"/>
    <property type="match status" value="1"/>
</dbReference>
<sequence>MLDLVKLTSFVAVVDAGSFTAAGKALGLTKAAVSAHVRHLEDDLGCNLVVRSTRRLAPTEAGERLHAAGSALLLEAERVESQAKQQMGLSGTLRITSTNEYASTVLTPALASFLRAHPRLRLELHGGPSLADVVAERFDLAVRFGRPASSALRATQLSSFRLLPLAIPELVSRFGVPTEPNDLLRYPWVLHRAHLNPTTWRRGDEVRTVTLSARVVSDVIDANRRLALEGVGAILGADWRVQLQEDIAAGRLVRLLPEWSLPAIPIYAVRPPSTHVPPKVRALIQYLKDALA</sequence>
<evidence type="ECO:0000256" key="3">
    <source>
        <dbReference type="ARBA" id="ARBA00023125"/>
    </source>
</evidence>
<dbReference type="EMBL" id="CP089984">
    <property type="protein sequence ID" value="WXB15372.1"/>
    <property type="molecule type" value="Genomic_DNA"/>
</dbReference>
<evidence type="ECO:0000259" key="5">
    <source>
        <dbReference type="PROSITE" id="PS50931"/>
    </source>
</evidence>
<evidence type="ECO:0000313" key="7">
    <source>
        <dbReference type="Proteomes" id="UP001370348"/>
    </source>
</evidence>
<dbReference type="Gene3D" id="1.10.10.10">
    <property type="entry name" value="Winged helix-like DNA-binding domain superfamily/Winged helix DNA-binding domain"/>
    <property type="match status" value="1"/>
</dbReference>
<evidence type="ECO:0000256" key="2">
    <source>
        <dbReference type="ARBA" id="ARBA00023015"/>
    </source>
</evidence>
<keyword evidence="4" id="KW-0804">Transcription</keyword>
<dbReference type="Proteomes" id="UP001370348">
    <property type="component" value="Chromosome"/>
</dbReference>
<dbReference type="InterPro" id="IPR036388">
    <property type="entry name" value="WH-like_DNA-bd_sf"/>
</dbReference>
<dbReference type="PROSITE" id="PS50931">
    <property type="entry name" value="HTH_LYSR"/>
    <property type="match status" value="1"/>
</dbReference>
<accession>A0ABZ2M1X7</accession>
<gene>
    <name evidence="6" type="ORF">LZC94_47070</name>
</gene>
<keyword evidence="2" id="KW-0805">Transcription regulation</keyword>
<dbReference type="InterPro" id="IPR000847">
    <property type="entry name" value="LysR_HTH_N"/>
</dbReference>
<keyword evidence="7" id="KW-1185">Reference proteome</keyword>
<dbReference type="Gene3D" id="3.40.190.290">
    <property type="match status" value="1"/>
</dbReference>
<dbReference type="InterPro" id="IPR005119">
    <property type="entry name" value="LysR_subst-bd"/>
</dbReference>
<dbReference type="PANTHER" id="PTHR30537:SF66">
    <property type="entry name" value="IRON-REGULATED VIRULENCE REGULATORY PROTEIN IRGB"/>
    <property type="match status" value="1"/>
</dbReference>
<dbReference type="InterPro" id="IPR058163">
    <property type="entry name" value="LysR-type_TF_proteobact-type"/>
</dbReference>
<keyword evidence="3" id="KW-0238">DNA-binding</keyword>